<sequence length="61" mass="6425">MPSIGGRYEIRDGKRVLTHETKPAPVKTAKAPDSKPASVKADAVAPKPTKAVAKKEVTGDE</sequence>
<evidence type="ECO:0000313" key="2">
    <source>
        <dbReference type="EMBL" id="QKS24186.1"/>
    </source>
</evidence>
<reference evidence="2 3" key="1">
    <citation type="submission" date="2019-12" db="EMBL/GenBank/DDBJ databases">
        <title>Genome sequencing and assembly of endphytes of Porphyra tenera.</title>
        <authorList>
            <person name="Park J.M."/>
            <person name="Shin R."/>
            <person name="Jo S.H."/>
        </authorList>
    </citation>
    <scope>NUCLEOTIDE SEQUENCE [LARGE SCALE GENOMIC DNA]</scope>
    <source>
        <strain evidence="2 3">GPM3</strain>
    </source>
</reference>
<keyword evidence="3" id="KW-1185">Reference proteome</keyword>
<protein>
    <submittedName>
        <fullName evidence="2">Uncharacterized protein</fullName>
    </submittedName>
</protein>
<feature type="compositionally biased region" description="Low complexity" evidence="1">
    <location>
        <begin position="39"/>
        <end position="51"/>
    </location>
</feature>
<proteinExistence type="predicted"/>
<dbReference type="Proteomes" id="UP000509761">
    <property type="component" value="Chromosome"/>
</dbReference>
<evidence type="ECO:0000256" key="1">
    <source>
        <dbReference type="SAM" id="MobiDB-lite"/>
    </source>
</evidence>
<accession>A0AAP9T170</accession>
<organism evidence="2 3">
    <name type="scientific">Vreelandella titanicae</name>
    <dbReference type="NCBI Taxonomy" id="664683"/>
    <lineage>
        <taxon>Bacteria</taxon>
        <taxon>Pseudomonadati</taxon>
        <taxon>Pseudomonadota</taxon>
        <taxon>Gammaproteobacteria</taxon>
        <taxon>Oceanospirillales</taxon>
        <taxon>Halomonadaceae</taxon>
        <taxon>Vreelandella</taxon>
    </lineage>
</organism>
<name>A0AAP9T170_9GAMM</name>
<dbReference type="EMBL" id="CP054580">
    <property type="protein sequence ID" value="QKS24186.1"/>
    <property type="molecule type" value="Genomic_DNA"/>
</dbReference>
<evidence type="ECO:0000313" key="3">
    <source>
        <dbReference type="Proteomes" id="UP000509761"/>
    </source>
</evidence>
<feature type="region of interest" description="Disordered" evidence="1">
    <location>
        <begin position="1"/>
        <end position="61"/>
    </location>
</feature>
<dbReference type="RefSeq" id="WP_053857031.1">
    <property type="nucleotide sequence ID" value="NZ_CP054580.1"/>
</dbReference>
<dbReference type="AlphaFoldDB" id="A0AAP9T170"/>
<gene>
    <name evidence="2" type="ORF">FX987_01960</name>
</gene>
<feature type="compositionally biased region" description="Basic and acidic residues" evidence="1">
    <location>
        <begin position="8"/>
        <end position="22"/>
    </location>
</feature>